<accession>A0ABN3DPL9</accession>
<evidence type="ECO:0000256" key="3">
    <source>
        <dbReference type="ARBA" id="ARBA00022729"/>
    </source>
</evidence>
<dbReference type="InterPro" id="IPR028082">
    <property type="entry name" value="Peripla_BP_I"/>
</dbReference>
<evidence type="ECO:0000256" key="1">
    <source>
        <dbReference type="ARBA" id="ARBA00004196"/>
    </source>
</evidence>
<sequence length="325" mass="34094">MHKSLVQGVGTAVIAVMLLAGCSAGGTDAGQSDSPTDSSNLSMAFSGSELANPWVSTVKDGFEAACKDNNIRCTTLNAGSDVDKQVTDVQNAINGGQNAIIMNPVDGTALESVLTAGKEKGVASITVAQTADASTGSIYLDDAAYGEMIAENAVQWIKEELGGKGTVAILGEENIESSIARGDGIEETIKRELPDVKIVARQHANTPDLGLSVTQNLLLQYPDLNVIVAANDSGGIGAYQAFENSGLATDPQRGIFSGDKTDEAIKYMSIPDSIYRGTVDLQPYNAGYAAVEMALQQLKDGLPAEQERQQLEMTPFTQEEALATK</sequence>
<dbReference type="PROSITE" id="PS51257">
    <property type="entry name" value="PROKAR_LIPOPROTEIN"/>
    <property type="match status" value="1"/>
</dbReference>
<dbReference type="SUPFAM" id="SSF53822">
    <property type="entry name" value="Periplasmic binding protein-like I"/>
    <property type="match status" value="1"/>
</dbReference>
<feature type="domain" description="Periplasmic binding protein" evidence="4">
    <location>
        <begin position="44"/>
        <end position="299"/>
    </location>
</feature>
<dbReference type="Proteomes" id="UP001500929">
    <property type="component" value="Unassembled WGS sequence"/>
</dbReference>
<dbReference type="Gene3D" id="3.40.50.2300">
    <property type="match status" value="2"/>
</dbReference>
<dbReference type="PANTHER" id="PTHR46847:SF3">
    <property type="entry name" value="GALACTOFURANOSE-BINDING PROTEIN YTFQ"/>
    <property type="match status" value="1"/>
</dbReference>
<evidence type="ECO:0000313" key="6">
    <source>
        <dbReference type="Proteomes" id="UP001500929"/>
    </source>
</evidence>
<dbReference type="PANTHER" id="PTHR46847">
    <property type="entry name" value="D-ALLOSE-BINDING PERIPLASMIC PROTEIN-RELATED"/>
    <property type="match status" value="1"/>
</dbReference>
<dbReference type="InterPro" id="IPR025997">
    <property type="entry name" value="SBP_2_dom"/>
</dbReference>
<proteinExistence type="inferred from homology"/>
<dbReference type="Pfam" id="PF13407">
    <property type="entry name" value="Peripla_BP_4"/>
    <property type="match status" value="1"/>
</dbReference>
<evidence type="ECO:0000313" key="5">
    <source>
        <dbReference type="EMBL" id="GAA2238477.1"/>
    </source>
</evidence>
<dbReference type="CDD" id="cd01536">
    <property type="entry name" value="PBP1_ABC_sugar_binding-like"/>
    <property type="match status" value="1"/>
</dbReference>
<name>A0ABN3DPL9_9MICO</name>
<comment type="subcellular location">
    <subcellularLocation>
        <location evidence="1">Cell envelope</location>
    </subcellularLocation>
</comment>
<organism evidence="5 6">
    <name type="scientific">Herbiconiux moechotypicola</name>
    <dbReference type="NCBI Taxonomy" id="637393"/>
    <lineage>
        <taxon>Bacteria</taxon>
        <taxon>Bacillati</taxon>
        <taxon>Actinomycetota</taxon>
        <taxon>Actinomycetes</taxon>
        <taxon>Micrococcales</taxon>
        <taxon>Microbacteriaceae</taxon>
        <taxon>Herbiconiux</taxon>
    </lineage>
</organism>
<gene>
    <name evidence="5" type="ORF">GCM10009851_24350</name>
</gene>
<dbReference type="EMBL" id="BAAAQY010000007">
    <property type="protein sequence ID" value="GAA2238477.1"/>
    <property type="molecule type" value="Genomic_DNA"/>
</dbReference>
<protein>
    <recommendedName>
        <fullName evidence="4">Periplasmic binding protein domain-containing protein</fullName>
    </recommendedName>
</protein>
<evidence type="ECO:0000259" key="4">
    <source>
        <dbReference type="Pfam" id="PF13407"/>
    </source>
</evidence>
<comment type="similarity">
    <text evidence="2">Belongs to the bacterial solute-binding protein 2 family.</text>
</comment>
<keyword evidence="6" id="KW-1185">Reference proteome</keyword>
<comment type="caution">
    <text evidence="5">The sequence shown here is derived from an EMBL/GenBank/DDBJ whole genome shotgun (WGS) entry which is preliminary data.</text>
</comment>
<evidence type="ECO:0000256" key="2">
    <source>
        <dbReference type="ARBA" id="ARBA00007639"/>
    </source>
</evidence>
<reference evidence="5 6" key="1">
    <citation type="journal article" date="2019" name="Int. J. Syst. Evol. Microbiol.">
        <title>The Global Catalogue of Microorganisms (GCM) 10K type strain sequencing project: providing services to taxonomists for standard genome sequencing and annotation.</title>
        <authorList>
            <consortium name="The Broad Institute Genomics Platform"/>
            <consortium name="The Broad Institute Genome Sequencing Center for Infectious Disease"/>
            <person name="Wu L."/>
            <person name="Ma J."/>
        </authorList>
    </citation>
    <scope>NUCLEOTIDE SEQUENCE [LARGE SCALE GENOMIC DNA]</scope>
    <source>
        <strain evidence="5 6">JCM 16117</strain>
    </source>
</reference>
<keyword evidence="3" id="KW-0732">Signal</keyword>
<dbReference type="RefSeq" id="WP_259481249.1">
    <property type="nucleotide sequence ID" value="NZ_BAAAQY010000007.1"/>
</dbReference>